<evidence type="ECO:0000256" key="8">
    <source>
        <dbReference type="ARBA" id="ARBA00022946"/>
    </source>
</evidence>
<keyword evidence="7 13" id="KW-0653">Protein transport</keyword>
<keyword evidence="12" id="KW-0472">Membrane</keyword>
<evidence type="ECO:0000256" key="6">
    <source>
        <dbReference type="ARBA" id="ARBA00022792"/>
    </source>
</evidence>
<evidence type="ECO:0000256" key="4">
    <source>
        <dbReference type="ARBA" id="ARBA00022448"/>
    </source>
</evidence>
<name>A0A9W6T263_CANBO</name>
<dbReference type="PROSITE" id="PS50969">
    <property type="entry name" value="FCP1"/>
    <property type="match status" value="1"/>
</dbReference>
<evidence type="ECO:0000256" key="13">
    <source>
        <dbReference type="RuleBase" id="RU365079"/>
    </source>
</evidence>
<gene>
    <name evidence="16" type="ORF">Cboi02_000254200</name>
</gene>
<dbReference type="PANTHER" id="PTHR12210">
    <property type="entry name" value="DULLARD PROTEIN PHOSPHATASE"/>
    <property type="match status" value="1"/>
</dbReference>
<dbReference type="FunFam" id="3.40.50.1000:FF:000019">
    <property type="entry name" value="Mitochondrial import inner membrane translocase subunit TIM50"/>
    <property type="match status" value="1"/>
</dbReference>
<evidence type="ECO:0000256" key="1">
    <source>
        <dbReference type="ARBA" id="ARBA00004434"/>
    </source>
</evidence>
<accession>A0A9W6T263</accession>
<keyword evidence="5" id="KW-0812">Transmembrane</keyword>
<comment type="caution">
    <text evidence="16">The sequence shown here is derived from an EMBL/GenBank/DDBJ whole genome shotgun (WGS) entry which is preliminary data.</text>
</comment>
<dbReference type="CDD" id="cd07521">
    <property type="entry name" value="HAD_FCP1-like"/>
    <property type="match status" value="1"/>
</dbReference>
<keyword evidence="8 13" id="KW-0809">Transit peptide</keyword>
<keyword evidence="4 13" id="KW-0813">Transport</keyword>
<keyword evidence="11 13" id="KW-0496">Mitochondrion</keyword>
<evidence type="ECO:0000313" key="17">
    <source>
        <dbReference type="Proteomes" id="UP001165120"/>
    </source>
</evidence>
<organism evidence="16 17">
    <name type="scientific">Candida boidinii</name>
    <name type="common">Yeast</name>
    <dbReference type="NCBI Taxonomy" id="5477"/>
    <lineage>
        <taxon>Eukaryota</taxon>
        <taxon>Fungi</taxon>
        <taxon>Dikarya</taxon>
        <taxon>Ascomycota</taxon>
        <taxon>Saccharomycotina</taxon>
        <taxon>Pichiomycetes</taxon>
        <taxon>Pichiales</taxon>
        <taxon>Pichiaceae</taxon>
        <taxon>Ogataea</taxon>
        <taxon>Ogataea/Candida clade</taxon>
    </lineage>
</organism>
<proteinExistence type="inferred from homology"/>
<comment type="similarity">
    <text evidence="2 13">Belongs to the TIM50 family.</text>
</comment>
<feature type="region of interest" description="Disordered" evidence="14">
    <location>
        <begin position="83"/>
        <end position="120"/>
    </location>
</feature>
<comment type="subunit">
    <text evidence="13">Component of the TIM23 complex.</text>
</comment>
<dbReference type="EMBL" id="BSXN01000772">
    <property type="protein sequence ID" value="GME69764.1"/>
    <property type="molecule type" value="Genomic_DNA"/>
</dbReference>
<evidence type="ECO:0000256" key="11">
    <source>
        <dbReference type="ARBA" id="ARBA00023128"/>
    </source>
</evidence>
<evidence type="ECO:0000256" key="14">
    <source>
        <dbReference type="SAM" id="MobiDB-lite"/>
    </source>
</evidence>
<keyword evidence="10 13" id="KW-0811">Translocation</keyword>
<feature type="domain" description="FCP1 homology" evidence="15">
    <location>
        <begin position="203"/>
        <end position="346"/>
    </location>
</feature>
<dbReference type="InterPro" id="IPR036412">
    <property type="entry name" value="HAD-like_sf"/>
</dbReference>
<evidence type="ECO:0000256" key="10">
    <source>
        <dbReference type="ARBA" id="ARBA00023010"/>
    </source>
</evidence>
<keyword evidence="17" id="KW-1185">Reference proteome</keyword>
<dbReference type="GO" id="GO:0005744">
    <property type="term" value="C:TIM23 mitochondrial import inner membrane translocase complex"/>
    <property type="evidence" value="ECO:0007669"/>
    <property type="project" value="UniProtKB-UniRule"/>
</dbReference>
<dbReference type="InterPro" id="IPR050365">
    <property type="entry name" value="TIM50"/>
</dbReference>
<keyword evidence="9" id="KW-1133">Transmembrane helix</keyword>
<evidence type="ECO:0000256" key="12">
    <source>
        <dbReference type="ARBA" id="ARBA00023136"/>
    </source>
</evidence>
<comment type="function">
    <text evidence="13">Essential component of the TIM23 complex, a complex that mediates the translocation of transit peptide-containing proteins across the mitochondrial inner membrane.</text>
</comment>
<dbReference type="Proteomes" id="UP001165120">
    <property type="component" value="Unassembled WGS sequence"/>
</dbReference>
<evidence type="ECO:0000256" key="3">
    <source>
        <dbReference type="ARBA" id="ARBA00020799"/>
    </source>
</evidence>
<dbReference type="Pfam" id="PF03031">
    <property type="entry name" value="NIF"/>
    <property type="match status" value="1"/>
</dbReference>
<dbReference type="InterPro" id="IPR004274">
    <property type="entry name" value="FCP1_dom"/>
</dbReference>
<evidence type="ECO:0000256" key="2">
    <source>
        <dbReference type="ARBA" id="ARBA00006344"/>
    </source>
</evidence>
<dbReference type="Gene3D" id="3.40.50.1000">
    <property type="entry name" value="HAD superfamily/HAD-like"/>
    <property type="match status" value="1"/>
</dbReference>
<reference evidence="16" key="1">
    <citation type="submission" date="2023-04" db="EMBL/GenBank/DDBJ databases">
        <title>Candida boidinii NBRC 10035.</title>
        <authorList>
            <person name="Ichikawa N."/>
            <person name="Sato H."/>
            <person name="Tonouchi N."/>
        </authorList>
    </citation>
    <scope>NUCLEOTIDE SEQUENCE</scope>
    <source>
        <strain evidence="16">NBRC 10035</strain>
    </source>
</reference>
<comment type="subcellular location">
    <subcellularLocation>
        <location evidence="1 13">Mitochondrion inner membrane</location>
        <topology evidence="1 13">Single-pass membrane protein</topology>
    </subcellularLocation>
</comment>
<dbReference type="SMART" id="SM00577">
    <property type="entry name" value="CPDc"/>
    <property type="match status" value="1"/>
</dbReference>
<evidence type="ECO:0000256" key="7">
    <source>
        <dbReference type="ARBA" id="ARBA00022927"/>
    </source>
</evidence>
<sequence length="481" mass="55179">MLNIVKSTCNLAIKNSTKLSVASRSASVYLNNNYHNGKFTNKQQYHQLNFYSTSNKPGEDSKKPEYKSIIDDDLMEQAGINTDAKTESENQQSKSSSEKKRTSDDELYEQPRRRRNLESSLDKKKDRLAKMFWFAFLGSAVAGAGYLAREWDEVEDKELYNSEENGYSPGKLWTRFSKRLTSVTGLFSEPAFDDLLPPPLPEGYRPPLTLVLELDDFLLHSEWSQKKGWRTAKRPGLDYFLGYLSQYYEIVIFTKSPMSFAETTVAKLDPYHAFISYALFREACRYKDGKIIKDLSLMNRDLSKLLIVDPNPDSYSMQPENAVPVKKWEGGKDDDLIKLIPFLEYMATHPISDVRKVIASFPDKSKIPEEFARREKLLREKWAKDHATKNVNIMGSLLGMAPSPSQNKMPLDLIREQGQKNYAHMNAYLKENGEKLLKEEQEKTKEFMADQKFTLGKLVTEGMPNAEEIAKQQAELQAKSQ</sequence>
<evidence type="ECO:0000256" key="5">
    <source>
        <dbReference type="ARBA" id="ARBA00022692"/>
    </source>
</evidence>
<evidence type="ECO:0000313" key="16">
    <source>
        <dbReference type="EMBL" id="GME69764.1"/>
    </source>
</evidence>
<dbReference type="InterPro" id="IPR023214">
    <property type="entry name" value="HAD_sf"/>
</dbReference>
<evidence type="ECO:0000259" key="15">
    <source>
        <dbReference type="PROSITE" id="PS50969"/>
    </source>
</evidence>
<dbReference type="SUPFAM" id="SSF56784">
    <property type="entry name" value="HAD-like"/>
    <property type="match status" value="1"/>
</dbReference>
<keyword evidence="6" id="KW-0999">Mitochondrion inner membrane</keyword>
<protein>
    <recommendedName>
        <fullName evidence="3 13">Mitochondrial import inner membrane translocase subunit TIM50</fullName>
    </recommendedName>
</protein>
<dbReference type="AlphaFoldDB" id="A0A9W6T263"/>
<evidence type="ECO:0000256" key="9">
    <source>
        <dbReference type="ARBA" id="ARBA00022989"/>
    </source>
</evidence>
<dbReference type="GO" id="GO:0015031">
    <property type="term" value="P:protein transport"/>
    <property type="evidence" value="ECO:0007669"/>
    <property type="project" value="UniProtKB-KW"/>
</dbReference>